<dbReference type="InterPro" id="IPR001387">
    <property type="entry name" value="Cro/C1-type_HTH"/>
</dbReference>
<gene>
    <name evidence="2" type="ORF">SMD44_01232</name>
</gene>
<proteinExistence type="predicted"/>
<dbReference type="STRING" id="67267.GCA_000716675_06992"/>
<dbReference type="SMART" id="SM00530">
    <property type="entry name" value="HTH_XRE"/>
    <property type="match status" value="1"/>
</dbReference>
<dbReference type="EMBL" id="CP021748">
    <property type="protein sequence ID" value="ARX81834.1"/>
    <property type="molecule type" value="Genomic_DNA"/>
</dbReference>
<organism evidence="2 3">
    <name type="scientific">Streptomyces alboflavus</name>
    <dbReference type="NCBI Taxonomy" id="67267"/>
    <lineage>
        <taxon>Bacteria</taxon>
        <taxon>Bacillati</taxon>
        <taxon>Actinomycetota</taxon>
        <taxon>Actinomycetes</taxon>
        <taxon>Kitasatosporales</taxon>
        <taxon>Streptomycetaceae</taxon>
        <taxon>Streptomyces</taxon>
    </lineage>
</organism>
<dbReference type="KEGG" id="salf:SMD44_01232"/>
<feature type="domain" description="HTH cro/C1-type" evidence="1">
    <location>
        <begin position="60"/>
        <end position="114"/>
    </location>
</feature>
<dbReference type="GO" id="GO:0003677">
    <property type="term" value="F:DNA binding"/>
    <property type="evidence" value="ECO:0007669"/>
    <property type="project" value="InterPro"/>
</dbReference>
<protein>
    <submittedName>
        <fullName evidence="2">XRE family transcriptional regulator</fullName>
    </submittedName>
</protein>
<dbReference type="Gene3D" id="1.10.260.40">
    <property type="entry name" value="lambda repressor-like DNA-binding domains"/>
    <property type="match status" value="1"/>
</dbReference>
<reference evidence="2 3" key="1">
    <citation type="submission" date="2017-05" db="EMBL/GenBank/DDBJ databases">
        <title>Streptomyces alboflavus Genome sequencing and assembly.</title>
        <authorList>
            <person name="Wang Y."/>
            <person name="Du B."/>
            <person name="Ding Y."/>
            <person name="Liu H."/>
            <person name="Hou Q."/>
            <person name="Liu K."/>
            <person name="Wang C."/>
            <person name="Yao L."/>
        </authorList>
    </citation>
    <scope>NUCLEOTIDE SEQUENCE [LARGE SCALE GENOMIC DNA]</scope>
    <source>
        <strain evidence="2 3">MDJK44</strain>
    </source>
</reference>
<accession>A0A1Z1W609</accession>
<evidence type="ECO:0000259" key="1">
    <source>
        <dbReference type="PROSITE" id="PS50943"/>
    </source>
</evidence>
<dbReference type="AlphaFoldDB" id="A0A1Z1W609"/>
<keyword evidence="3" id="KW-1185">Reference proteome</keyword>
<dbReference type="PROSITE" id="PS50943">
    <property type="entry name" value="HTH_CROC1"/>
    <property type="match status" value="1"/>
</dbReference>
<evidence type="ECO:0000313" key="2">
    <source>
        <dbReference type="EMBL" id="ARX81834.1"/>
    </source>
</evidence>
<dbReference type="Pfam" id="PF19054">
    <property type="entry name" value="DUF5753"/>
    <property type="match status" value="1"/>
</dbReference>
<dbReference type="InterPro" id="IPR043917">
    <property type="entry name" value="DUF5753"/>
</dbReference>
<name>A0A1Z1W609_9ACTN</name>
<dbReference type="eggNOG" id="COG1396">
    <property type="taxonomic scope" value="Bacteria"/>
</dbReference>
<dbReference type="Proteomes" id="UP000195880">
    <property type="component" value="Chromosome"/>
</dbReference>
<sequence>MCIYLSLEAVNSATADRIWAQHWRFLYSLPLSRTVGADVRKETDMQYGPAVRRRKLGAELRALRGQAGLTSGEAAARVGWHQSKVSRIETGRSGVRASDVRLLLEAYEVDDPQLRELLVVLAGGEDENGRPHWWHAYRGLLPPAYRDFISLESQACRVRTLETTVVPGLLQTPDYARAVTRAALGGLPEEQVRDLVQVRLARQDVLRSEPPLRLSVILDEAVLRRQIGGPEVLAGQLRRLLEAARLPQVRIQVLPFVSGEHVGLIGPFVILSFPNISDLDVVVLDHLTSSLYLERKEDLQAYTDAFNSLQGQALSVQDSMDFIAGLGDGA</sequence>
<dbReference type="InterPro" id="IPR010982">
    <property type="entry name" value="Lambda_DNA-bd_dom_sf"/>
</dbReference>
<dbReference type="CDD" id="cd00093">
    <property type="entry name" value="HTH_XRE"/>
    <property type="match status" value="1"/>
</dbReference>
<dbReference type="Pfam" id="PF13560">
    <property type="entry name" value="HTH_31"/>
    <property type="match status" value="1"/>
</dbReference>
<dbReference type="SUPFAM" id="SSF47413">
    <property type="entry name" value="lambda repressor-like DNA-binding domains"/>
    <property type="match status" value="1"/>
</dbReference>
<evidence type="ECO:0000313" key="3">
    <source>
        <dbReference type="Proteomes" id="UP000195880"/>
    </source>
</evidence>